<organism evidence="2 3">
    <name type="scientific">Aristolochia fimbriata</name>
    <name type="common">White veined hardy Dutchman's pipe vine</name>
    <dbReference type="NCBI Taxonomy" id="158543"/>
    <lineage>
        <taxon>Eukaryota</taxon>
        <taxon>Viridiplantae</taxon>
        <taxon>Streptophyta</taxon>
        <taxon>Embryophyta</taxon>
        <taxon>Tracheophyta</taxon>
        <taxon>Spermatophyta</taxon>
        <taxon>Magnoliopsida</taxon>
        <taxon>Magnoliidae</taxon>
        <taxon>Piperales</taxon>
        <taxon>Aristolochiaceae</taxon>
        <taxon>Aristolochia</taxon>
    </lineage>
</organism>
<evidence type="ECO:0000313" key="2">
    <source>
        <dbReference type="EMBL" id="KAG9454467.1"/>
    </source>
</evidence>
<comment type="caution">
    <text evidence="2">The sequence shown here is derived from an EMBL/GenBank/DDBJ whole genome shotgun (WGS) entry which is preliminary data.</text>
</comment>
<protein>
    <recommendedName>
        <fullName evidence="1">Reverse transcriptase Ty1/copia-type domain-containing protein</fullName>
    </recommendedName>
</protein>
<gene>
    <name evidence="2" type="ORF">H6P81_007371</name>
</gene>
<sequence>MDEEIEAIKKNDTWELTTLPVGQKAIGVKWVYKTKANQEGKVEKHKARLVAKGYKQKFGVDYEEVFAPVARINTIRLLIALAAQNRWKIYQMDVKSAFLNGYLEEEKALYGLKHAPRAWNLRIDSYFQEHDFRKSPYEHALYTKKNEDGDIMIVCLYVDDMIFTGNNPGMFEDFKNSMTKEFDMTDLGQMAYFIGVEIVQGDEGTFISQKKYASSILSRFKMDNCKLVATPAEVGMRLKQDSEGEAVNPTLLKSLVGSLRYLTFTRPDIMFAVGLVSRFMEQPRRDHFAAAKRILRYIKGTLGYKLFYSASEASRLIGYTDSDYGGDIDTRKSTSGYVFNIGSGAFSWSSKK</sequence>
<name>A0AAV7F3E2_ARIFI</name>
<dbReference type="PANTHER" id="PTHR11439:SF515">
    <property type="entry name" value="GAG-POL POLYPROTEIN"/>
    <property type="match status" value="1"/>
</dbReference>
<evidence type="ECO:0000313" key="3">
    <source>
        <dbReference type="Proteomes" id="UP000825729"/>
    </source>
</evidence>
<dbReference type="EMBL" id="JAINDJ010000003">
    <property type="protein sequence ID" value="KAG9454467.1"/>
    <property type="molecule type" value="Genomic_DNA"/>
</dbReference>
<reference evidence="2 3" key="1">
    <citation type="submission" date="2021-07" db="EMBL/GenBank/DDBJ databases">
        <title>The Aristolochia fimbriata genome: insights into angiosperm evolution, floral development and chemical biosynthesis.</title>
        <authorList>
            <person name="Jiao Y."/>
        </authorList>
    </citation>
    <scope>NUCLEOTIDE SEQUENCE [LARGE SCALE GENOMIC DNA]</scope>
    <source>
        <strain evidence="2">IBCAS-2021</strain>
        <tissue evidence="2">Leaf</tissue>
    </source>
</reference>
<dbReference type="InterPro" id="IPR043502">
    <property type="entry name" value="DNA/RNA_pol_sf"/>
</dbReference>
<feature type="domain" description="Reverse transcriptase Ty1/copia-type" evidence="1">
    <location>
        <begin position="11"/>
        <end position="232"/>
    </location>
</feature>
<accession>A0AAV7F3E2</accession>
<dbReference type="CDD" id="cd09272">
    <property type="entry name" value="RNase_HI_RT_Ty1"/>
    <property type="match status" value="1"/>
</dbReference>
<dbReference type="AlphaFoldDB" id="A0AAV7F3E2"/>
<evidence type="ECO:0000259" key="1">
    <source>
        <dbReference type="Pfam" id="PF07727"/>
    </source>
</evidence>
<dbReference type="SUPFAM" id="SSF56672">
    <property type="entry name" value="DNA/RNA polymerases"/>
    <property type="match status" value="1"/>
</dbReference>
<keyword evidence="3" id="KW-1185">Reference proteome</keyword>
<dbReference type="Proteomes" id="UP000825729">
    <property type="component" value="Unassembled WGS sequence"/>
</dbReference>
<dbReference type="Pfam" id="PF07727">
    <property type="entry name" value="RVT_2"/>
    <property type="match status" value="1"/>
</dbReference>
<dbReference type="PANTHER" id="PTHR11439">
    <property type="entry name" value="GAG-POL-RELATED RETROTRANSPOSON"/>
    <property type="match status" value="1"/>
</dbReference>
<proteinExistence type="predicted"/>
<dbReference type="InterPro" id="IPR013103">
    <property type="entry name" value="RVT_2"/>
</dbReference>